<accession>A0A150QHP2</accession>
<evidence type="ECO:0000256" key="7">
    <source>
        <dbReference type="ARBA" id="ARBA00022741"/>
    </source>
</evidence>
<dbReference type="InterPro" id="IPR041740">
    <property type="entry name" value="AKii-LysC-BS"/>
</dbReference>
<dbReference type="EMBL" id="JEMA01000677">
    <property type="protein sequence ID" value="KYF67178.1"/>
    <property type="molecule type" value="Genomic_DNA"/>
</dbReference>
<dbReference type="PANTHER" id="PTHR21499">
    <property type="entry name" value="ASPARTATE KINASE"/>
    <property type="match status" value="1"/>
</dbReference>
<dbReference type="GO" id="GO:0009090">
    <property type="term" value="P:homoserine biosynthetic process"/>
    <property type="evidence" value="ECO:0007669"/>
    <property type="project" value="TreeGrafter"/>
</dbReference>
<evidence type="ECO:0000256" key="4">
    <source>
        <dbReference type="ARBA" id="ARBA00010122"/>
    </source>
</evidence>
<dbReference type="GO" id="GO:0005524">
    <property type="term" value="F:ATP binding"/>
    <property type="evidence" value="ECO:0007669"/>
    <property type="project" value="UniProtKB-KW"/>
</dbReference>
<dbReference type="InterPro" id="IPR001048">
    <property type="entry name" value="Asp/Glu/Uridylate_kinase"/>
</dbReference>
<dbReference type="Gene3D" id="3.30.2130.10">
    <property type="entry name" value="VC0802-like"/>
    <property type="match status" value="1"/>
</dbReference>
<dbReference type="PIRSF" id="PIRSF000726">
    <property type="entry name" value="Asp_kin"/>
    <property type="match status" value="1"/>
</dbReference>
<dbReference type="InterPro" id="IPR036393">
    <property type="entry name" value="AceGlu_kinase-like_sf"/>
</dbReference>
<dbReference type="GO" id="GO:0004072">
    <property type="term" value="F:aspartate kinase activity"/>
    <property type="evidence" value="ECO:0007669"/>
    <property type="project" value="UniProtKB-EC"/>
</dbReference>
<dbReference type="GO" id="GO:0009089">
    <property type="term" value="P:lysine biosynthetic process via diaminopimelate"/>
    <property type="evidence" value="ECO:0007669"/>
    <property type="project" value="UniProtKB-UniPathway"/>
</dbReference>
<dbReference type="NCBIfam" id="NF005154">
    <property type="entry name" value="PRK06635.1-2"/>
    <property type="match status" value="1"/>
</dbReference>
<evidence type="ECO:0000256" key="13">
    <source>
        <dbReference type="RuleBase" id="RU003448"/>
    </source>
</evidence>
<feature type="binding site" evidence="12">
    <location>
        <position position="216"/>
    </location>
    <ligand>
        <name>ATP</name>
        <dbReference type="ChEBI" id="CHEBI:30616"/>
    </ligand>
</feature>
<feature type="binding site" evidence="12">
    <location>
        <position position="211"/>
    </location>
    <ligand>
        <name>ATP</name>
        <dbReference type="ChEBI" id="CHEBI:30616"/>
    </ligand>
</feature>
<name>A0A150QHP2_SORCE</name>
<keyword evidence="8 13" id="KW-0418">Kinase</keyword>
<evidence type="ECO:0000259" key="16">
    <source>
        <dbReference type="Pfam" id="PF00696"/>
    </source>
</evidence>
<comment type="caution">
    <text evidence="17">The sequence shown here is derived from an EMBL/GenBank/DDBJ whole genome shotgun (WGS) entry which is preliminary data.</text>
</comment>
<keyword evidence="7 12" id="KW-0547">Nucleotide-binding</keyword>
<dbReference type="NCBIfam" id="TIGR00657">
    <property type="entry name" value="asp_kinases"/>
    <property type="match status" value="1"/>
</dbReference>
<dbReference type="Pfam" id="PF00696">
    <property type="entry name" value="AA_kinase"/>
    <property type="match status" value="1"/>
</dbReference>
<evidence type="ECO:0000256" key="9">
    <source>
        <dbReference type="ARBA" id="ARBA00022840"/>
    </source>
</evidence>
<dbReference type="SUPFAM" id="SSF55021">
    <property type="entry name" value="ACT-like"/>
    <property type="match status" value="1"/>
</dbReference>
<keyword evidence="6 13" id="KW-0808">Transferase</keyword>
<evidence type="ECO:0000313" key="18">
    <source>
        <dbReference type="Proteomes" id="UP000075260"/>
    </source>
</evidence>
<evidence type="ECO:0000313" key="17">
    <source>
        <dbReference type="EMBL" id="KYF67178.1"/>
    </source>
</evidence>
<comment type="similarity">
    <text evidence="4 13">Belongs to the aspartokinase family.</text>
</comment>
<comment type="pathway">
    <text evidence="3 14">Amino-acid biosynthesis; L-threonine biosynthesis; L-threonine from L-aspartate: step 1/5.</text>
</comment>
<keyword evidence="5 14" id="KW-0028">Amino-acid biosynthesis</keyword>
<feature type="binding site" evidence="12">
    <location>
        <begin position="33"/>
        <end position="36"/>
    </location>
    <ligand>
        <name>ATP</name>
        <dbReference type="ChEBI" id="CHEBI:30616"/>
    </ligand>
</feature>
<dbReference type="UniPathway" id="UPA00050">
    <property type="reaction ID" value="UER00461"/>
</dbReference>
<dbReference type="GO" id="GO:0009088">
    <property type="term" value="P:threonine biosynthetic process"/>
    <property type="evidence" value="ECO:0007669"/>
    <property type="project" value="UniProtKB-UniPathway"/>
</dbReference>
<evidence type="ECO:0000256" key="2">
    <source>
        <dbReference type="ARBA" id="ARBA00004986"/>
    </source>
</evidence>
<dbReference type="PANTHER" id="PTHR21499:SF3">
    <property type="entry name" value="ASPARTOKINASE"/>
    <property type="match status" value="1"/>
</dbReference>
<dbReference type="OrthoDB" id="9799110at2"/>
<keyword evidence="10" id="KW-0457">Lysine biosynthesis</keyword>
<dbReference type="UniPathway" id="UPA00051">
    <property type="reaction ID" value="UER00462"/>
</dbReference>
<comment type="pathway">
    <text evidence="2 14">Amino-acid biosynthesis; L-methionine biosynthesis via de novo pathway; L-homoserine from L-aspartate: step 1/3.</text>
</comment>
<evidence type="ECO:0000256" key="6">
    <source>
        <dbReference type="ARBA" id="ARBA00022679"/>
    </source>
</evidence>
<comment type="catalytic activity">
    <reaction evidence="11 13">
        <text>L-aspartate + ATP = 4-phospho-L-aspartate + ADP</text>
        <dbReference type="Rhea" id="RHEA:23776"/>
        <dbReference type="ChEBI" id="CHEBI:29991"/>
        <dbReference type="ChEBI" id="CHEBI:30616"/>
        <dbReference type="ChEBI" id="CHEBI:57535"/>
        <dbReference type="ChEBI" id="CHEBI:456216"/>
        <dbReference type="EC" id="2.7.2.4"/>
    </reaction>
</comment>
<sequence length="429" mass="44678">MAEEPPNRVHPGGSPCEPGASPARADRPILVQKYGGSSVADVDRIGKVADRVVAAKRAGNDVVVVVSAMGKTTDGLLSLARQAAAAGGAGGDPPRRELDMLLSTGERVSMALLSIAIQARGFEAISFTGSQSGILTNDRHFDARIIEVRPFRIEDELARGRIVIVAGYQGMSYRREITTLGRGGSDTTAVALAAALRAERCEIYSDVDGVYSADPRVVPDARHLPELDCAVLQEMAECGAKVVCAQAVEWARRSGVALFARSTFDAAPGARETVVRRFASGAASPTIAARAIVAEANVVLARAPGGLRLDALVRAAGELGVSFRDLSLGPGGGAFVLPLLNVPDWQGAKRQLTALLPSLELIEGLASVSVVGDGLTATAEPLARFTEVLERSSIAPRFLVAGPLRLGALVDAADAAPAQRLLHASFVEG</sequence>
<keyword evidence="9 12" id="KW-0067">ATP-binding</keyword>
<dbReference type="FunFam" id="3.40.1160.10:FF:000002">
    <property type="entry name" value="Aspartokinase"/>
    <property type="match status" value="1"/>
</dbReference>
<evidence type="ECO:0000256" key="12">
    <source>
        <dbReference type="PIRSR" id="PIRSR000726-1"/>
    </source>
</evidence>
<protein>
    <recommendedName>
        <fullName evidence="13">Aspartokinase</fullName>
        <ecNumber evidence="13">2.7.2.4</ecNumber>
    </recommendedName>
</protein>
<organism evidence="17 18">
    <name type="scientific">Sorangium cellulosum</name>
    <name type="common">Polyangium cellulosum</name>
    <dbReference type="NCBI Taxonomy" id="56"/>
    <lineage>
        <taxon>Bacteria</taxon>
        <taxon>Pseudomonadati</taxon>
        <taxon>Myxococcota</taxon>
        <taxon>Polyangia</taxon>
        <taxon>Polyangiales</taxon>
        <taxon>Polyangiaceae</taxon>
        <taxon>Sorangium</taxon>
    </lineage>
</organism>
<dbReference type="UniPathway" id="UPA00034">
    <property type="reaction ID" value="UER00015"/>
</dbReference>
<evidence type="ECO:0000256" key="15">
    <source>
        <dbReference type="SAM" id="MobiDB-lite"/>
    </source>
</evidence>
<comment type="pathway">
    <text evidence="1 14">Amino-acid biosynthesis; L-lysine biosynthesis via DAP pathway; (S)-tetrahydrodipicolinate from L-aspartate: step 1/4.</text>
</comment>
<dbReference type="InterPro" id="IPR018042">
    <property type="entry name" value="Aspartate_kinase_CS"/>
</dbReference>
<evidence type="ECO:0000256" key="5">
    <source>
        <dbReference type="ARBA" id="ARBA00022605"/>
    </source>
</evidence>
<evidence type="ECO:0000256" key="14">
    <source>
        <dbReference type="RuleBase" id="RU004249"/>
    </source>
</evidence>
<evidence type="ECO:0000256" key="3">
    <source>
        <dbReference type="ARBA" id="ARBA00005139"/>
    </source>
</evidence>
<feature type="binding site" evidence="12">
    <location>
        <begin position="241"/>
        <end position="242"/>
    </location>
    <ligand>
        <name>ATP</name>
        <dbReference type="ChEBI" id="CHEBI:30616"/>
    </ligand>
</feature>
<reference evidence="17 18" key="1">
    <citation type="submission" date="2014-02" db="EMBL/GenBank/DDBJ databases">
        <title>The small core and large imbalanced accessory genome model reveals a collaborative survival strategy of Sorangium cellulosum strains in nature.</title>
        <authorList>
            <person name="Han K."/>
            <person name="Peng R."/>
            <person name="Blom J."/>
            <person name="Li Y.-Z."/>
        </authorList>
    </citation>
    <scope>NUCLEOTIDE SEQUENCE [LARGE SCALE GENOMIC DNA]</scope>
    <source>
        <strain evidence="17 18">So0008-312</strain>
    </source>
</reference>
<evidence type="ECO:0000256" key="11">
    <source>
        <dbReference type="ARBA" id="ARBA00047872"/>
    </source>
</evidence>
<dbReference type="InterPro" id="IPR045865">
    <property type="entry name" value="ACT-like_dom_sf"/>
</dbReference>
<dbReference type="PROSITE" id="PS00324">
    <property type="entry name" value="ASPARTOKINASE"/>
    <property type="match status" value="1"/>
</dbReference>
<dbReference type="InterPro" id="IPR001341">
    <property type="entry name" value="Asp_kinase"/>
</dbReference>
<dbReference type="GO" id="GO:0005829">
    <property type="term" value="C:cytosol"/>
    <property type="evidence" value="ECO:0007669"/>
    <property type="project" value="TreeGrafter"/>
</dbReference>
<evidence type="ECO:0000256" key="8">
    <source>
        <dbReference type="ARBA" id="ARBA00022777"/>
    </source>
</evidence>
<dbReference type="CDD" id="cd04261">
    <property type="entry name" value="AAK_AKii-LysC-BS"/>
    <property type="match status" value="1"/>
</dbReference>
<dbReference type="RefSeq" id="WP_061610013.1">
    <property type="nucleotide sequence ID" value="NZ_JEMA01000677.1"/>
</dbReference>
<feature type="region of interest" description="Disordered" evidence="15">
    <location>
        <begin position="1"/>
        <end position="23"/>
    </location>
</feature>
<dbReference type="InterPro" id="IPR005260">
    <property type="entry name" value="Asp_kin_monofn"/>
</dbReference>
<dbReference type="EC" id="2.7.2.4" evidence="13"/>
<feature type="binding site" evidence="12">
    <location>
        <position position="106"/>
    </location>
    <ligand>
        <name>substrate</name>
    </ligand>
</feature>
<feature type="domain" description="Aspartate/glutamate/uridylate kinase" evidence="16">
    <location>
        <begin position="29"/>
        <end position="256"/>
    </location>
</feature>
<feature type="binding site" evidence="12">
    <location>
        <position position="73"/>
    </location>
    <ligand>
        <name>substrate</name>
    </ligand>
</feature>
<evidence type="ECO:0000256" key="1">
    <source>
        <dbReference type="ARBA" id="ARBA00004766"/>
    </source>
</evidence>
<dbReference type="SUPFAM" id="SSF53633">
    <property type="entry name" value="Carbamate kinase-like"/>
    <property type="match status" value="1"/>
</dbReference>
<proteinExistence type="inferred from homology"/>
<dbReference type="AlphaFoldDB" id="A0A150QHP2"/>
<dbReference type="Gene3D" id="3.40.1160.10">
    <property type="entry name" value="Acetylglutamate kinase-like"/>
    <property type="match status" value="1"/>
</dbReference>
<evidence type="ECO:0000256" key="10">
    <source>
        <dbReference type="ARBA" id="ARBA00023154"/>
    </source>
</evidence>
<dbReference type="Proteomes" id="UP000075260">
    <property type="component" value="Unassembled WGS sequence"/>
</dbReference>
<gene>
    <name evidence="17" type="ORF">BE15_34665</name>
</gene>